<dbReference type="EMBL" id="JAJJMB010011095">
    <property type="protein sequence ID" value="KAI3904648.1"/>
    <property type="molecule type" value="Genomic_DNA"/>
</dbReference>
<proteinExistence type="predicted"/>
<accession>A0AAD4SI67</accession>
<keyword evidence="3" id="KW-1185">Reference proteome</keyword>
<feature type="compositionally biased region" description="Polar residues" evidence="1">
    <location>
        <begin position="22"/>
        <end position="33"/>
    </location>
</feature>
<organism evidence="2 3">
    <name type="scientific">Papaver atlanticum</name>
    <dbReference type="NCBI Taxonomy" id="357466"/>
    <lineage>
        <taxon>Eukaryota</taxon>
        <taxon>Viridiplantae</taxon>
        <taxon>Streptophyta</taxon>
        <taxon>Embryophyta</taxon>
        <taxon>Tracheophyta</taxon>
        <taxon>Spermatophyta</taxon>
        <taxon>Magnoliopsida</taxon>
        <taxon>Ranunculales</taxon>
        <taxon>Papaveraceae</taxon>
        <taxon>Papaveroideae</taxon>
        <taxon>Papaver</taxon>
    </lineage>
</organism>
<evidence type="ECO:0000313" key="3">
    <source>
        <dbReference type="Proteomes" id="UP001202328"/>
    </source>
</evidence>
<evidence type="ECO:0000313" key="2">
    <source>
        <dbReference type="EMBL" id="KAI3904648.1"/>
    </source>
</evidence>
<protein>
    <submittedName>
        <fullName evidence="2">Uncharacterized protein</fullName>
    </submittedName>
</protein>
<evidence type="ECO:0000256" key="1">
    <source>
        <dbReference type="SAM" id="MobiDB-lite"/>
    </source>
</evidence>
<dbReference type="Proteomes" id="UP001202328">
    <property type="component" value="Unassembled WGS sequence"/>
</dbReference>
<reference evidence="2" key="1">
    <citation type="submission" date="2022-04" db="EMBL/GenBank/DDBJ databases">
        <title>A functionally conserved STORR gene fusion in Papaver species that diverged 16.8 million years ago.</title>
        <authorList>
            <person name="Catania T."/>
        </authorList>
    </citation>
    <scope>NUCLEOTIDE SEQUENCE</scope>
    <source>
        <strain evidence="2">S-188037</strain>
    </source>
</reference>
<feature type="compositionally biased region" description="Basic and acidic residues" evidence="1">
    <location>
        <begin position="45"/>
        <end position="55"/>
    </location>
</feature>
<name>A0AAD4SI67_9MAGN</name>
<sequence>MDVDLKKVKKEAWKNKKKAYLFSSSNDDSQGNENVLLEPKRKKPHCPEEEPETLKRNKDVVVDKRLEMHIDGENSLANSILGSSSNDIGSHSSLSLGVSLHHENKPLKLEDEIKVLVNRLAPQWLHFR</sequence>
<gene>
    <name evidence="2" type="ORF">MKW98_014828</name>
</gene>
<feature type="region of interest" description="Disordered" evidence="1">
    <location>
        <begin position="21"/>
        <end position="55"/>
    </location>
</feature>
<dbReference type="AlphaFoldDB" id="A0AAD4SI67"/>
<comment type="caution">
    <text evidence="2">The sequence shown here is derived from an EMBL/GenBank/DDBJ whole genome shotgun (WGS) entry which is preliminary data.</text>
</comment>